<protein>
    <submittedName>
        <fullName evidence="1">Uncharacterized protein</fullName>
    </submittedName>
</protein>
<keyword evidence="2" id="KW-1185">Reference proteome</keyword>
<reference evidence="1" key="1">
    <citation type="submission" date="2019-12" db="EMBL/GenBank/DDBJ databases">
        <title>Comparative genomics gives insights into the taxonomy of the Azoarcus-Aromatoleum group and reveals separate origins of nif in the plant-associated Azoarcus and non-plant-associated Aromatoleum sub-groups.</title>
        <authorList>
            <person name="Lafos M."/>
            <person name="Maluk M."/>
            <person name="Batista M."/>
            <person name="Junghare M."/>
            <person name="Carmona M."/>
            <person name="Faoro H."/>
            <person name="Cruz L.M."/>
            <person name="Battistoni F."/>
            <person name="De Souza E."/>
            <person name="Pedrosa F."/>
            <person name="Chen W.-M."/>
            <person name="Poole P.S."/>
            <person name="Dixon R.A."/>
            <person name="James E.K."/>
        </authorList>
    </citation>
    <scope>NUCLEOTIDE SEQUENCE</scope>
    <source>
        <strain evidence="1">NSC3</strain>
    </source>
</reference>
<dbReference type="AlphaFoldDB" id="A0A972JB39"/>
<dbReference type="EMBL" id="WTVM01000140">
    <property type="protein sequence ID" value="NMG04645.1"/>
    <property type="molecule type" value="Genomic_DNA"/>
</dbReference>
<organism evidence="1 2">
    <name type="scientific">Azoarcus taiwanensis</name>
    <dbReference type="NCBI Taxonomy" id="666964"/>
    <lineage>
        <taxon>Bacteria</taxon>
        <taxon>Pseudomonadati</taxon>
        <taxon>Pseudomonadota</taxon>
        <taxon>Betaproteobacteria</taxon>
        <taxon>Rhodocyclales</taxon>
        <taxon>Zoogloeaceae</taxon>
        <taxon>Azoarcus</taxon>
    </lineage>
</organism>
<dbReference type="Proteomes" id="UP000599523">
    <property type="component" value="Unassembled WGS sequence"/>
</dbReference>
<accession>A0A972JB39</accession>
<dbReference type="RefSeq" id="WP_168989293.1">
    <property type="nucleotide sequence ID" value="NZ_CAWPHM010000045.1"/>
</dbReference>
<comment type="caution">
    <text evidence="1">The sequence shown here is derived from an EMBL/GenBank/DDBJ whole genome shotgun (WGS) entry which is preliminary data.</text>
</comment>
<proteinExistence type="predicted"/>
<gene>
    <name evidence="1" type="ORF">GPA21_16960</name>
</gene>
<name>A0A972JB39_9RHOO</name>
<sequence>MQADLQPTQQDLMSAVIGHLGRLAQTGCPRASHRARLLIDHLGEGDTDQDGTSTMLRQLLEHLEPRPRR</sequence>
<evidence type="ECO:0000313" key="1">
    <source>
        <dbReference type="EMBL" id="NMG04645.1"/>
    </source>
</evidence>
<evidence type="ECO:0000313" key="2">
    <source>
        <dbReference type="Proteomes" id="UP000599523"/>
    </source>
</evidence>